<protein>
    <submittedName>
        <fullName evidence="7">RNA polymerase, sigma-24 subunit, ECF subfamily 2</fullName>
    </submittedName>
</protein>
<keyword evidence="4" id="KW-0804">Transcription</keyword>
<dbReference type="InterPro" id="IPR036388">
    <property type="entry name" value="WH-like_DNA-bd_sf"/>
</dbReference>
<evidence type="ECO:0000313" key="8">
    <source>
        <dbReference type="Proteomes" id="UP000006876"/>
    </source>
</evidence>
<dbReference type="Pfam" id="PF04542">
    <property type="entry name" value="Sigma70_r2"/>
    <property type="match status" value="1"/>
</dbReference>
<dbReference type="STRING" id="762376.AXYL_04750"/>
<dbReference type="InterPro" id="IPR039425">
    <property type="entry name" value="RNA_pol_sigma-70-like"/>
</dbReference>
<sequence length="188" mass="21393">MKTILIYIKTRGSVVGTDSGVQQQFHLLYRDHHSWLFGWLRRRMGCTHHAADLAHDTFERLLASRDALLGQPLGLQEPRAYLTTTAKRLLIDRARRELLERTYLAELERLAPELAQHPSPEQLLIAMQALEQICQALEGVSAKARAAFLLHYLEGHTHAYVAGQLKVSTKMVQKYLVQVLLHCHQGPT</sequence>
<dbReference type="AlphaFoldDB" id="E3HKA8"/>
<dbReference type="SUPFAM" id="SSF88946">
    <property type="entry name" value="Sigma2 domain of RNA polymerase sigma factors"/>
    <property type="match status" value="1"/>
</dbReference>
<evidence type="ECO:0000259" key="6">
    <source>
        <dbReference type="Pfam" id="PF08281"/>
    </source>
</evidence>
<comment type="similarity">
    <text evidence="1">Belongs to the sigma-70 factor family. ECF subfamily.</text>
</comment>
<reference evidence="7 8" key="1">
    <citation type="journal article" date="2011" name="J. Bacteriol.">
        <title>Complete genome sequence of the haloaromatic acid-degrading bacterium Achromobacter xylosoxidans A8.</title>
        <authorList>
            <person name="Strnad H."/>
            <person name="Ridl J."/>
            <person name="Paces J."/>
            <person name="Kolar M."/>
            <person name="Vlcek C."/>
            <person name="Paces V."/>
        </authorList>
    </citation>
    <scope>NUCLEOTIDE SEQUENCE [LARGE SCALE GENOMIC DNA]</scope>
    <source>
        <strain evidence="7 8">A8</strain>
    </source>
</reference>
<dbReference type="HOGENOM" id="CLU_047691_12_1_4"/>
<dbReference type="Pfam" id="PF08281">
    <property type="entry name" value="Sigma70_r4_2"/>
    <property type="match status" value="1"/>
</dbReference>
<dbReference type="GO" id="GO:0006352">
    <property type="term" value="P:DNA-templated transcription initiation"/>
    <property type="evidence" value="ECO:0007669"/>
    <property type="project" value="InterPro"/>
</dbReference>
<dbReference type="PANTHER" id="PTHR43133:SF63">
    <property type="entry name" value="RNA POLYMERASE SIGMA FACTOR FECI-RELATED"/>
    <property type="match status" value="1"/>
</dbReference>
<dbReference type="GO" id="GO:0003677">
    <property type="term" value="F:DNA binding"/>
    <property type="evidence" value="ECO:0007669"/>
    <property type="project" value="InterPro"/>
</dbReference>
<evidence type="ECO:0000256" key="4">
    <source>
        <dbReference type="ARBA" id="ARBA00023163"/>
    </source>
</evidence>
<name>E3HKA8_ACHXA</name>
<dbReference type="InterPro" id="IPR007627">
    <property type="entry name" value="RNA_pol_sigma70_r2"/>
</dbReference>
<organism evidence="7 8">
    <name type="scientific">Achromobacter xylosoxidans (strain A8)</name>
    <dbReference type="NCBI Taxonomy" id="762376"/>
    <lineage>
        <taxon>Bacteria</taxon>
        <taxon>Pseudomonadati</taxon>
        <taxon>Pseudomonadota</taxon>
        <taxon>Betaproteobacteria</taxon>
        <taxon>Burkholderiales</taxon>
        <taxon>Alcaligenaceae</taxon>
        <taxon>Achromobacter</taxon>
    </lineage>
</organism>
<accession>E3HKA8</accession>
<dbReference type="Proteomes" id="UP000006876">
    <property type="component" value="Chromosome"/>
</dbReference>
<dbReference type="InterPro" id="IPR013324">
    <property type="entry name" value="RNA_pol_sigma_r3/r4-like"/>
</dbReference>
<dbReference type="InterPro" id="IPR013325">
    <property type="entry name" value="RNA_pol_sigma_r2"/>
</dbReference>
<evidence type="ECO:0000313" key="7">
    <source>
        <dbReference type="EMBL" id="ADP18063.1"/>
    </source>
</evidence>
<dbReference type="Gene3D" id="1.10.1740.10">
    <property type="match status" value="1"/>
</dbReference>
<dbReference type="SUPFAM" id="SSF88659">
    <property type="entry name" value="Sigma3 and sigma4 domains of RNA polymerase sigma factors"/>
    <property type="match status" value="1"/>
</dbReference>
<dbReference type="KEGG" id="axy:AXYL_04750"/>
<evidence type="ECO:0000256" key="3">
    <source>
        <dbReference type="ARBA" id="ARBA00023082"/>
    </source>
</evidence>
<evidence type="ECO:0000259" key="5">
    <source>
        <dbReference type="Pfam" id="PF04542"/>
    </source>
</evidence>
<dbReference type="GO" id="GO:0016987">
    <property type="term" value="F:sigma factor activity"/>
    <property type="evidence" value="ECO:0007669"/>
    <property type="project" value="UniProtKB-KW"/>
</dbReference>
<proteinExistence type="inferred from homology"/>
<dbReference type="PANTHER" id="PTHR43133">
    <property type="entry name" value="RNA POLYMERASE ECF-TYPE SIGMA FACTO"/>
    <property type="match status" value="1"/>
</dbReference>
<dbReference type="InterPro" id="IPR013249">
    <property type="entry name" value="RNA_pol_sigma70_r4_t2"/>
</dbReference>
<dbReference type="NCBIfam" id="TIGR02937">
    <property type="entry name" value="sigma70-ECF"/>
    <property type="match status" value="1"/>
</dbReference>
<keyword evidence="2" id="KW-0805">Transcription regulation</keyword>
<dbReference type="eggNOG" id="COG1595">
    <property type="taxonomic scope" value="Bacteria"/>
</dbReference>
<evidence type="ECO:0000256" key="1">
    <source>
        <dbReference type="ARBA" id="ARBA00010641"/>
    </source>
</evidence>
<dbReference type="EMBL" id="CP002287">
    <property type="protein sequence ID" value="ADP18063.1"/>
    <property type="molecule type" value="Genomic_DNA"/>
</dbReference>
<dbReference type="Gene3D" id="1.10.10.10">
    <property type="entry name" value="Winged helix-like DNA-binding domain superfamily/Winged helix DNA-binding domain"/>
    <property type="match status" value="1"/>
</dbReference>
<gene>
    <name evidence="7" type="ordered locus">AXYL_04750</name>
</gene>
<evidence type="ECO:0000256" key="2">
    <source>
        <dbReference type="ARBA" id="ARBA00023015"/>
    </source>
</evidence>
<keyword evidence="3" id="KW-0731">Sigma factor</keyword>
<dbReference type="InterPro" id="IPR014284">
    <property type="entry name" value="RNA_pol_sigma-70_dom"/>
</dbReference>
<feature type="domain" description="RNA polymerase sigma-70 region 2" evidence="5">
    <location>
        <begin position="28"/>
        <end position="97"/>
    </location>
</feature>
<feature type="domain" description="RNA polymerase sigma factor 70 region 4 type 2" evidence="6">
    <location>
        <begin position="132"/>
        <end position="183"/>
    </location>
</feature>